<evidence type="ECO:0000256" key="8">
    <source>
        <dbReference type="ARBA" id="ARBA00022989"/>
    </source>
</evidence>
<dbReference type="PANTHER" id="PTHR33446">
    <property type="entry name" value="PROTEIN TONB-RELATED"/>
    <property type="match status" value="1"/>
</dbReference>
<dbReference type="GO" id="GO:0055085">
    <property type="term" value="P:transmembrane transport"/>
    <property type="evidence" value="ECO:0007669"/>
    <property type="project" value="InterPro"/>
</dbReference>
<evidence type="ECO:0000256" key="9">
    <source>
        <dbReference type="ARBA" id="ARBA00023136"/>
    </source>
</evidence>
<keyword evidence="3" id="KW-0813">Transport</keyword>
<dbReference type="NCBIfam" id="TIGR01352">
    <property type="entry name" value="tonB_Cterm"/>
    <property type="match status" value="1"/>
</dbReference>
<name>A0AA91I8Z4_VARPD</name>
<evidence type="ECO:0000256" key="4">
    <source>
        <dbReference type="ARBA" id="ARBA00022475"/>
    </source>
</evidence>
<accession>A0AA91I8Z4</accession>
<evidence type="ECO:0000256" key="1">
    <source>
        <dbReference type="ARBA" id="ARBA00004383"/>
    </source>
</evidence>
<evidence type="ECO:0000259" key="11">
    <source>
        <dbReference type="PROSITE" id="PS52015"/>
    </source>
</evidence>
<feature type="domain" description="TonB C-terminal" evidence="11">
    <location>
        <begin position="51"/>
        <end position="141"/>
    </location>
</feature>
<keyword evidence="5" id="KW-0997">Cell inner membrane</keyword>
<dbReference type="PROSITE" id="PS52015">
    <property type="entry name" value="TONB_CTD"/>
    <property type="match status" value="1"/>
</dbReference>
<dbReference type="PANTHER" id="PTHR33446:SF2">
    <property type="entry name" value="PROTEIN TONB"/>
    <property type="match status" value="1"/>
</dbReference>
<dbReference type="GO" id="GO:0015031">
    <property type="term" value="P:protein transport"/>
    <property type="evidence" value="ECO:0007669"/>
    <property type="project" value="UniProtKB-KW"/>
</dbReference>
<keyword evidence="8" id="KW-1133">Transmembrane helix</keyword>
<organism evidence="12 13">
    <name type="scientific">Variovorax paradoxus</name>
    <dbReference type="NCBI Taxonomy" id="34073"/>
    <lineage>
        <taxon>Bacteria</taxon>
        <taxon>Pseudomonadati</taxon>
        <taxon>Pseudomonadota</taxon>
        <taxon>Betaproteobacteria</taxon>
        <taxon>Burkholderiales</taxon>
        <taxon>Comamonadaceae</taxon>
        <taxon>Variovorax</taxon>
    </lineage>
</organism>
<dbReference type="Gene3D" id="3.30.1150.10">
    <property type="match status" value="1"/>
</dbReference>
<evidence type="ECO:0000256" key="5">
    <source>
        <dbReference type="ARBA" id="ARBA00022519"/>
    </source>
</evidence>
<protein>
    <recommendedName>
        <fullName evidence="11">TonB C-terminal domain-containing protein</fullName>
    </recommendedName>
</protein>
<evidence type="ECO:0000256" key="7">
    <source>
        <dbReference type="ARBA" id="ARBA00022927"/>
    </source>
</evidence>
<dbReference type="InterPro" id="IPR006260">
    <property type="entry name" value="TonB/TolA_C"/>
</dbReference>
<keyword evidence="9" id="KW-0472">Membrane</keyword>
<gene>
    <name evidence="12" type="ORF">A3K87_25420</name>
</gene>
<evidence type="ECO:0000313" key="13">
    <source>
        <dbReference type="Proteomes" id="UP000077852"/>
    </source>
</evidence>
<dbReference type="Proteomes" id="UP000077852">
    <property type="component" value="Unassembled WGS sequence"/>
</dbReference>
<dbReference type="EMBL" id="LVHG01000067">
    <property type="protein sequence ID" value="OAK59841.1"/>
    <property type="molecule type" value="Genomic_DNA"/>
</dbReference>
<dbReference type="Pfam" id="PF03544">
    <property type="entry name" value="TonB_C"/>
    <property type="match status" value="1"/>
</dbReference>
<dbReference type="InterPro" id="IPR051045">
    <property type="entry name" value="TonB-dependent_transducer"/>
</dbReference>
<dbReference type="AlphaFoldDB" id="A0AA91I8Z4"/>
<proteinExistence type="inferred from homology"/>
<evidence type="ECO:0000313" key="12">
    <source>
        <dbReference type="EMBL" id="OAK59841.1"/>
    </source>
</evidence>
<comment type="similarity">
    <text evidence="2">Belongs to the TonB family.</text>
</comment>
<evidence type="ECO:0000256" key="3">
    <source>
        <dbReference type="ARBA" id="ARBA00022448"/>
    </source>
</evidence>
<keyword evidence="7" id="KW-0653">Protein transport</keyword>
<evidence type="ECO:0000256" key="6">
    <source>
        <dbReference type="ARBA" id="ARBA00022692"/>
    </source>
</evidence>
<dbReference type="GO" id="GO:0031992">
    <property type="term" value="F:energy transducer activity"/>
    <property type="evidence" value="ECO:0007669"/>
    <property type="project" value="TreeGrafter"/>
</dbReference>
<comment type="caution">
    <text evidence="12">The sequence shown here is derived from an EMBL/GenBank/DDBJ whole genome shotgun (WGS) entry which is preliminary data.</text>
</comment>
<sequence length="141" mass="14924">MATAPEAVRPGPPTVAQAPAAEIMIAAPPEPPVSTAPPAPLRPPEAVASDGAVTQAVALKKRPPAYPAELARQEIPGRVVLVFVVGQSGRPENVRIEYASHPLFAKAVLAVVPEWRFEPARDAGGRAVRTQMRMPLTFLLD</sequence>
<dbReference type="SUPFAM" id="SSF74653">
    <property type="entry name" value="TolA/TonB C-terminal domain"/>
    <property type="match status" value="1"/>
</dbReference>
<evidence type="ECO:0000256" key="2">
    <source>
        <dbReference type="ARBA" id="ARBA00006555"/>
    </source>
</evidence>
<reference evidence="12 13" key="1">
    <citation type="submission" date="2016-03" db="EMBL/GenBank/DDBJ databases">
        <title>Genome sequence of Variovorax paradoxus KB5.</title>
        <authorList>
            <person name="Jeong H."/>
            <person name="Hong C.E."/>
            <person name="Jo S.H."/>
            <person name="Park J.M."/>
        </authorList>
    </citation>
    <scope>NUCLEOTIDE SEQUENCE [LARGE SCALE GENOMIC DNA]</scope>
    <source>
        <strain evidence="12 13">KB5</strain>
    </source>
</reference>
<evidence type="ECO:0000256" key="10">
    <source>
        <dbReference type="SAM" id="MobiDB-lite"/>
    </source>
</evidence>
<dbReference type="RefSeq" id="WP_172839921.1">
    <property type="nucleotide sequence ID" value="NZ_LVHG01000067.1"/>
</dbReference>
<comment type="subcellular location">
    <subcellularLocation>
        <location evidence="1">Cell inner membrane</location>
        <topology evidence="1">Single-pass membrane protein</topology>
        <orientation evidence="1">Periplasmic side</orientation>
    </subcellularLocation>
</comment>
<dbReference type="InterPro" id="IPR037682">
    <property type="entry name" value="TonB_C"/>
</dbReference>
<keyword evidence="4" id="KW-1003">Cell membrane</keyword>
<feature type="region of interest" description="Disordered" evidence="10">
    <location>
        <begin position="28"/>
        <end position="47"/>
    </location>
</feature>
<feature type="compositionally biased region" description="Pro residues" evidence="10">
    <location>
        <begin position="28"/>
        <end position="43"/>
    </location>
</feature>
<dbReference type="GO" id="GO:0098797">
    <property type="term" value="C:plasma membrane protein complex"/>
    <property type="evidence" value="ECO:0007669"/>
    <property type="project" value="TreeGrafter"/>
</dbReference>
<keyword evidence="6" id="KW-0812">Transmembrane</keyword>